<dbReference type="InterPro" id="IPR040591">
    <property type="entry name" value="RqcP2_RBD"/>
</dbReference>
<dbReference type="PROSITE" id="PS50889">
    <property type="entry name" value="S4"/>
    <property type="match status" value="1"/>
</dbReference>
<reference evidence="3 4" key="1">
    <citation type="submission" date="2020-08" db="EMBL/GenBank/DDBJ databases">
        <authorList>
            <person name="Liu C."/>
            <person name="Sun Q."/>
        </authorList>
    </citation>
    <scope>NUCLEOTIDE SEQUENCE [LARGE SCALE GENOMIC DNA]</scope>
    <source>
        <strain evidence="3 4">NSJ-4</strain>
    </source>
</reference>
<dbReference type="AlphaFoldDB" id="A0A7G9FM23"/>
<dbReference type="Gene3D" id="3.30.70.330">
    <property type="match status" value="1"/>
</dbReference>
<organism evidence="3 4">
    <name type="scientific">Wujia chipingensis</name>
    <dbReference type="NCBI Taxonomy" id="2763670"/>
    <lineage>
        <taxon>Bacteria</taxon>
        <taxon>Bacillati</taxon>
        <taxon>Bacillota</taxon>
        <taxon>Clostridia</taxon>
        <taxon>Lachnospirales</taxon>
        <taxon>Lachnospiraceae</taxon>
        <taxon>Wujia</taxon>
    </lineage>
</organism>
<sequence length="252" mass="28464">MNEEQVLIARLQDLAKRAYRQNIYTYSGFLAPAELAVVYEKQADFSFVGMTCFGGTPECERQMVQFGSEELFGYAGVFPISIILVEPLLDKFAEDLSHRDFLGALMNLGIERSVLGDILVKDGKRAYIFCQENIAAYIMEQLTKIKHTNVKTSLVEGEIEDLKPVLEDIHVIVSAPRFDAIVAAVTKCSRNETLDMFRAKKVTRNGRIEERNSLVLKDGDSFSVRGYGKFRYCGAGSETRKGRVNIYLKKYI</sequence>
<dbReference type="SUPFAM" id="SSF55174">
    <property type="entry name" value="Alpha-L RNA-binding motif"/>
    <property type="match status" value="1"/>
</dbReference>
<protein>
    <recommendedName>
        <fullName evidence="2">Ribosome-associated protein quality control protein P2 RNA-binding domain-containing protein</fullName>
    </recommendedName>
</protein>
<dbReference type="RefSeq" id="WP_249321287.1">
    <property type="nucleotide sequence ID" value="NZ_CP060632.1"/>
</dbReference>
<gene>
    <name evidence="3" type="ORF">H9Q76_12985</name>
</gene>
<accession>A0A7G9FM23</accession>
<evidence type="ECO:0000259" key="2">
    <source>
        <dbReference type="Pfam" id="PF17774"/>
    </source>
</evidence>
<keyword evidence="1" id="KW-0694">RNA-binding</keyword>
<dbReference type="GO" id="GO:0003723">
    <property type="term" value="F:RNA binding"/>
    <property type="evidence" value="ECO:0007669"/>
    <property type="project" value="UniProtKB-KW"/>
</dbReference>
<keyword evidence="4" id="KW-1185">Reference proteome</keyword>
<evidence type="ECO:0000256" key="1">
    <source>
        <dbReference type="PROSITE-ProRule" id="PRU00182"/>
    </source>
</evidence>
<evidence type="ECO:0000313" key="3">
    <source>
        <dbReference type="EMBL" id="QNL99604.1"/>
    </source>
</evidence>
<dbReference type="EMBL" id="CP060632">
    <property type="protein sequence ID" value="QNL99604.1"/>
    <property type="molecule type" value="Genomic_DNA"/>
</dbReference>
<dbReference type="KEGG" id="wcp:H9Q76_12985"/>
<proteinExistence type="predicted"/>
<name>A0A7G9FM23_9FIRM</name>
<evidence type="ECO:0000313" key="4">
    <source>
        <dbReference type="Proteomes" id="UP000515819"/>
    </source>
</evidence>
<feature type="domain" description="Ribosome-associated protein quality control protein P2 RNA-binding" evidence="2">
    <location>
        <begin position="90"/>
        <end position="153"/>
    </location>
</feature>
<dbReference type="InterPro" id="IPR012677">
    <property type="entry name" value="Nucleotide-bd_a/b_plait_sf"/>
</dbReference>
<dbReference type="Pfam" id="PF17774">
    <property type="entry name" value="YlmH_RBD"/>
    <property type="match status" value="1"/>
</dbReference>
<dbReference type="Gene3D" id="3.30.1370.160">
    <property type="match status" value="1"/>
</dbReference>
<dbReference type="Proteomes" id="UP000515819">
    <property type="component" value="Chromosome"/>
</dbReference>